<sequence length="227" mass="25663">MSGSNLPVLLLGGRSALLFQLQEEDSEIRRVLLRWIIQESLTALAASNSLPLGLADSRGRRAANGGRQWRAQHFGDQNHYFGPKLLLKAQLIFLNPKGNILKSKVRISELSRRCRSLLAAAATACRLLLSPTHQPTWCPTWCHANCHVTAQVQQVHLGECILCCRVLMYDLCHLERMVSARFRLKTVSSWRDFMKTGKKAKKGEIRPPKLKTEDPNKSYVQRPVKRG</sequence>
<dbReference type="OrthoDB" id="342454at2759"/>
<protein>
    <submittedName>
        <fullName evidence="2">Uncharacterized protein</fullName>
    </submittedName>
</protein>
<name>A0A843WJM5_COLES</name>
<evidence type="ECO:0000313" key="2">
    <source>
        <dbReference type="EMBL" id="MQM04755.1"/>
    </source>
</evidence>
<proteinExistence type="predicted"/>
<evidence type="ECO:0000313" key="3">
    <source>
        <dbReference type="Proteomes" id="UP000652761"/>
    </source>
</evidence>
<dbReference type="AlphaFoldDB" id="A0A843WJM5"/>
<dbReference type="EMBL" id="NMUH01003277">
    <property type="protein sequence ID" value="MQM04755.1"/>
    <property type="molecule type" value="Genomic_DNA"/>
</dbReference>
<dbReference type="PANTHER" id="PTHR46620:SF1">
    <property type="entry name" value="J DOMAIN-CONTAINING PROTEIN SPF31"/>
    <property type="match status" value="1"/>
</dbReference>
<dbReference type="Proteomes" id="UP000652761">
    <property type="component" value="Unassembled WGS sequence"/>
</dbReference>
<feature type="compositionally biased region" description="Basic and acidic residues" evidence="1">
    <location>
        <begin position="202"/>
        <end position="216"/>
    </location>
</feature>
<feature type="region of interest" description="Disordered" evidence="1">
    <location>
        <begin position="198"/>
        <end position="227"/>
    </location>
</feature>
<organism evidence="2 3">
    <name type="scientific">Colocasia esculenta</name>
    <name type="common">Wild taro</name>
    <name type="synonym">Arum esculentum</name>
    <dbReference type="NCBI Taxonomy" id="4460"/>
    <lineage>
        <taxon>Eukaryota</taxon>
        <taxon>Viridiplantae</taxon>
        <taxon>Streptophyta</taxon>
        <taxon>Embryophyta</taxon>
        <taxon>Tracheophyta</taxon>
        <taxon>Spermatophyta</taxon>
        <taxon>Magnoliopsida</taxon>
        <taxon>Liliopsida</taxon>
        <taxon>Araceae</taxon>
        <taxon>Aroideae</taxon>
        <taxon>Colocasieae</taxon>
        <taxon>Colocasia</taxon>
    </lineage>
</organism>
<keyword evidence="3" id="KW-1185">Reference proteome</keyword>
<reference evidence="2" key="1">
    <citation type="submission" date="2017-07" db="EMBL/GenBank/DDBJ databases">
        <title>Taro Niue Genome Assembly and Annotation.</title>
        <authorList>
            <person name="Atibalentja N."/>
            <person name="Keating K."/>
            <person name="Fields C.J."/>
        </authorList>
    </citation>
    <scope>NUCLEOTIDE SEQUENCE</scope>
    <source>
        <strain evidence="2">Niue_2</strain>
        <tissue evidence="2">Leaf</tissue>
    </source>
</reference>
<dbReference type="PANTHER" id="PTHR46620">
    <property type="entry name" value="J DOMAIN-CONTAINING PROTEIN SPF31"/>
    <property type="match status" value="1"/>
</dbReference>
<evidence type="ECO:0000256" key="1">
    <source>
        <dbReference type="SAM" id="MobiDB-lite"/>
    </source>
</evidence>
<comment type="caution">
    <text evidence="2">The sequence shown here is derived from an EMBL/GenBank/DDBJ whole genome shotgun (WGS) entry which is preliminary data.</text>
</comment>
<gene>
    <name evidence="2" type="ORF">Taro_037565</name>
</gene>
<accession>A0A843WJM5</accession>